<feature type="non-terminal residue" evidence="2">
    <location>
        <position position="1"/>
    </location>
</feature>
<sequence>MTQFFQTPSNAGNAFALYGAAQSPRDTHSDIRSLMRSNGSNPHATSSRDSSAASISSSSSSQKCKSLKGLKNVFS</sequence>
<evidence type="ECO:0000256" key="1">
    <source>
        <dbReference type="SAM" id="MobiDB-lite"/>
    </source>
</evidence>
<organism evidence="2 3">
    <name type="scientific">Rhizoctonia solani</name>
    <dbReference type="NCBI Taxonomy" id="456999"/>
    <lineage>
        <taxon>Eukaryota</taxon>
        <taxon>Fungi</taxon>
        <taxon>Dikarya</taxon>
        <taxon>Basidiomycota</taxon>
        <taxon>Agaricomycotina</taxon>
        <taxon>Agaricomycetes</taxon>
        <taxon>Cantharellales</taxon>
        <taxon>Ceratobasidiaceae</taxon>
        <taxon>Rhizoctonia</taxon>
    </lineage>
</organism>
<dbReference type="AlphaFoldDB" id="A0A8H7HSX5"/>
<feature type="region of interest" description="Disordered" evidence="1">
    <location>
        <begin position="26"/>
        <end position="75"/>
    </location>
</feature>
<dbReference type="EMBL" id="JACYCD010000052">
    <property type="protein sequence ID" value="KAF8705986.1"/>
    <property type="molecule type" value="Genomic_DNA"/>
</dbReference>
<dbReference type="OrthoDB" id="3257026at2759"/>
<accession>A0A8H7HSX5</accession>
<name>A0A8H7HSX5_9AGAM</name>
<evidence type="ECO:0000313" key="3">
    <source>
        <dbReference type="Proteomes" id="UP000602905"/>
    </source>
</evidence>
<protein>
    <submittedName>
        <fullName evidence="2">Uncharacterized protein</fullName>
    </submittedName>
</protein>
<proteinExistence type="predicted"/>
<feature type="compositionally biased region" description="Low complexity" evidence="1">
    <location>
        <begin position="44"/>
        <end position="61"/>
    </location>
</feature>
<comment type="caution">
    <text evidence="2">The sequence shown here is derived from an EMBL/GenBank/DDBJ whole genome shotgun (WGS) entry which is preliminary data.</text>
</comment>
<reference evidence="2" key="1">
    <citation type="submission" date="2020-09" db="EMBL/GenBank/DDBJ databases">
        <title>Comparative genome analyses of four rice-infecting Rhizoctonia solani isolates reveal extensive enrichment of homogalacturonan modification genes.</title>
        <authorList>
            <person name="Lee D.-Y."/>
            <person name="Jeon J."/>
            <person name="Kim K.-T."/>
            <person name="Cheong K."/>
            <person name="Song H."/>
            <person name="Choi G."/>
            <person name="Ko J."/>
            <person name="Opiyo S.O."/>
            <person name="Zuo S."/>
            <person name="Madhav S."/>
            <person name="Lee Y.-H."/>
            <person name="Wang G.-L."/>
        </authorList>
    </citation>
    <scope>NUCLEOTIDE SEQUENCE</scope>
    <source>
        <strain evidence="2">AG1-IA WGL</strain>
    </source>
</reference>
<dbReference type="Proteomes" id="UP000602905">
    <property type="component" value="Unassembled WGS sequence"/>
</dbReference>
<evidence type="ECO:0000313" key="2">
    <source>
        <dbReference type="EMBL" id="KAF8705986.1"/>
    </source>
</evidence>
<gene>
    <name evidence="2" type="ORF">RHS03_05114</name>
</gene>